<dbReference type="STRING" id="576118.SAMN05216216_11821"/>
<name>A0A1G9GMZ3_9BACL</name>
<keyword evidence="1" id="KW-1133">Transmembrane helix</keyword>
<sequence>MTKKTAGYMIIISTAVLITVSLVYMIVTHEGMIQTSADFENETPIWQLWMLAIIPFALSLFLGNRDSIRPLYNEVPKSTWSLVTLAVILIAVMVLTPEAYVFSLFYIYKLILLFIIPLIIMRKDTVKAVLSVKKACQWKAPLVVVAVWLMLFIFSPMSEGSTYEIDFLTLLIGAIVSLFLNAVVEELFYRKWLQTRLETAFGIWPAICVSAVLWALWHVGIQGSGDVFDKTAHSLVQHGMIGLFLGYFWAKYRNIWLLIFMHGLMNFPMRLITMWFE</sequence>
<keyword evidence="4" id="KW-1185">Reference proteome</keyword>
<evidence type="ECO:0000313" key="3">
    <source>
        <dbReference type="EMBL" id="SDL01855.1"/>
    </source>
</evidence>
<evidence type="ECO:0000313" key="4">
    <source>
        <dbReference type="Proteomes" id="UP000199008"/>
    </source>
</evidence>
<feature type="transmembrane region" description="Helical" evidence="1">
    <location>
        <begin position="170"/>
        <end position="189"/>
    </location>
</feature>
<organism evidence="3 4">
    <name type="scientific">Lacicoccus qingdaonensis</name>
    <dbReference type="NCBI Taxonomy" id="576118"/>
    <lineage>
        <taxon>Bacteria</taxon>
        <taxon>Bacillati</taxon>
        <taxon>Bacillota</taxon>
        <taxon>Bacilli</taxon>
        <taxon>Bacillales</taxon>
        <taxon>Salinicoccaceae</taxon>
        <taxon>Lacicoccus</taxon>
    </lineage>
</organism>
<feature type="transmembrane region" description="Helical" evidence="1">
    <location>
        <begin position="46"/>
        <end position="63"/>
    </location>
</feature>
<keyword evidence="1" id="KW-0812">Transmembrane</keyword>
<dbReference type="GO" id="GO:0006508">
    <property type="term" value="P:proteolysis"/>
    <property type="evidence" value="ECO:0007669"/>
    <property type="project" value="UniProtKB-KW"/>
</dbReference>
<keyword evidence="1" id="KW-0472">Membrane</keyword>
<dbReference type="Pfam" id="PF02517">
    <property type="entry name" value="Rce1-like"/>
    <property type="match status" value="1"/>
</dbReference>
<dbReference type="EMBL" id="FNFY01000018">
    <property type="protein sequence ID" value="SDL01855.1"/>
    <property type="molecule type" value="Genomic_DNA"/>
</dbReference>
<dbReference type="InterPro" id="IPR003675">
    <property type="entry name" value="Rce1/LyrA-like_dom"/>
</dbReference>
<evidence type="ECO:0000256" key="1">
    <source>
        <dbReference type="SAM" id="Phobius"/>
    </source>
</evidence>
<protein>
    <submittedName>
        <fullName evidence="3">CAAX protease self-immunity</fullName>
    </submittedName>
</protein>
<feature type="transmembrane region" description="Helical" evidence="1">
    <location>
        <begin position="140"/>
        <end position="158"/>
    </location>
</feature>
<reference evidence="4" key="1">
    <citation type="submission" date="2016-10" db="EMBL/GenBank/DDBJ databases">
        <authorList>
            <person name="Varghese N."/>
            <person name="Submissions S."/>
        </authorList>
    </citation>
    <scope>NUCLEOTIDE SEQUENCE [LARGE SCALE GENOMIC DNA]</scope>
    <source>
        <strain evidence="4">CGMCC 1.8895</strain>
    </source>
</reference>
<keyword evidence="3" id="KW-0645">Protease</keyword>
<evidence type="ECO:0000259" key="2">
    <source>
        <dbReference type="Pfam" id="PF02517"/>
    </source>
</evidence>
<feature type="transmembrane region" description="Helical" evidence="1">
    <location>
        <begin position="7"/>
        <end position="26"/>
    </location>
</feature>
<dbReference type="OrthoDB" id="3609935at2"/>
<dbReference type="AlphaFoldDB" id="A0A1G9GMZ3"/>
<dbReference type="RefSeq" id="WP_092987023.1">
    <property type="nucleotide sequence ID" value="NZ_FNFY01000018.1"/>
</dbReference>
<dbReference type="Proteomes" id="UP000199008">
    <property type="component" value="Unassembled WGS sequence"/>
</dbReference>
<proteinExistence type="predicted"/>
<keyword evidence="3" id="KW-0378">Hydrolase</keyword>
<dbReference type="GO" id="GO:0004175">
    <property type="term" value="F:endopeptidase activity"/>
    <property type="evidence" value="ECO:0007669"/>
    <property type="project" value="UniProtKB-ARBA"/>
</dbReference>
<dbReference type="GO" id="GO:0080120">
    <property type="term" value="P:CAAX-box protein maturation"/>
    <property type="evidence" value="ECO:0007669"/>
    <property type="project" value="UniProtKB-ARBA"/>
</dbReference>
<feature type="transmembrane region" description="Helical" evidence="1">
    <location>
        <begin position="232"/>
        <end position="250"/>
    </location>
</feature>
<feature type="transmembrane region" description="Helical" evidence="1">
    <location>
        <begin position="201"/>
        <end position="220"/>
    </location>
</feature>
<feature type="transmembrane region" description="Helical" evidence="1">
    <location>
        <begin position="75"/>
        <end position="94"/>
    </location>
</feature>
<accession>A0A1G9GMZ3</accession>
<feature type="transmembrane region" description="Helical" evidence="1">
    <location>
        <begin position="100"/>
        <end position="120"/>
    </location>
</feature>
<gene>
    <name evidence="3" type="ORF">SAMN05216216_11821</name>
</gene>
<feature type="domain" description="CAAX prenyl protease 2/Lysostaphin resistance protein A-like" evidence="2">
    <location>
        <begin position="170"/>
        <end position="267"/>
    </location>
</feature>